<keyword evidence="1" id="KW-0732">Signal</keyword>
<evidence type="ECO:0000313" key="3">
    <source>
        <dbReference type="Proteomes" id="UP000249829"/>
    </source>
</evidence>
<name>A0A2V5IHY4_ASPV1</name>
<sequence length="69" mass="8075">MLLLLLLLLLLLPPFCCAMLLMLTIRYLVSSSKLYTSLAIDGICKRENDRTVSWMSLEIWTNPWTLWWG</sequence>
<accession>A0A2V5IHY4</accession>
<feature type="chain" id="PRO_5015993127" description="Secreted peptide" evidence="1">
    <location>
        <begin position="19"/>
        <end position="69"/>
    </location>
</feature>
<dbReference type="AlphaFoldDB" id="A0A2V5IHY4"/>
<proteinExistence type="predicted"/>
<dbReference type="EMBL" id="KZ825135">
    <property type="protein sequence ID" value="PYI19326.1"/>
    <property type="molecule type" value="Genomic_DNA"/>
</dbReference>
<keyword evidence="3" id="KW-1185">Reference proteome</keyword>
<feature type="signal peptide" evidence="1">
    <location>
        <begin position="1"/>
        <end position="18"/>
    </location>
</feature>
<dbReference type="Proteomes" id="UP000249829">
    <property type="component" value="Unassembled WGS sequence"/>
</dbReference>
<protein>
    <recommendedName>
        <fullName evidence="4">Secreted peptide</fullName>
    </recommendedName>
</protein>
<reference evidence="2 3" key="1">
    <citation type="submission" date="2018-02" db="EMBL/GenBank/DDBJ databases">
        <title>The genomes of Aspergillus section Nigri reveals drivers in fungal speciation.</title>
        <authorList>
            <consortium name="DOE Joint Genome Institute"/>
            <person name="Vesth T.C."/>
            <person name="Nybo J."/>
            <person name="Theobald S."/>
            <person name="Brandl J."/>
            <person name="Frisvad J.C."/>
            <person name="Nielsen K.F."/>
            <person name="Lyhne E.K."/>
            <person name="Kogle M.E."/>
            <person name="Kuo A."/>
            <person name="Riley R."/>
            <person name="Clum A."/>
            <person name="Nolan M."/>
            <person name="Lipzen A."/>
            <person name="Salamov A."/>
            <person name="Henrissat B."/>
            <person name="Wiebenga A."/>
            <person name="De vries R.P."/>
            <person name="Grigoriev I.V."/>
            <person name="Mortensen U.H."/>
            <person name="Andersen M.R."/>
            <person name="Baker S.E."/>
        </authorList>
    </citation>
    <scope>NUCLEOTIDE SEQUENCE [LARGE SCALE GENOMIC DNA]</scope>
    <source>
        <strain evidence="2 3">CBS 115571</strain>
    </source>
</reference>
<organism evidence="2 3">
    <name type="scientific">Aspergillus violaceofuscus (strain CBS 115571)</name>
    <dbReference type="NCBI Taxonomy" id="1450538"/>
    <lineage>
        <taxon>Eukaryota</taxon>
        <taxon>Fungi</taxon>
        <taxon>Dikarya</taxon>
        <taxon>Ascomycota</taxon>
        <taxon>Pezizomycotina</taxon>
        <taxon>Eurotiomycetes</taxon>
        <taxon>Eurotiomycetidae</taxon>
        <taxon>Eurotiales</taxon>
        <taxon>Aspergillaceae</taxon>
        <taxon>Aspergillus</taxon>
    </lineage>
</organism>
<evidence type="ECO:0008006" key="4">
    <source>
        <dbReference type="Google" id="ProtNLM"/>
    </source>
</evidence>
<evidence type="ECO:0000256" key="1">
    <source>
        <dbReference type="SAM" id="SignalP"/>
    </source>
</evidence>
<evidence type="ECO:0000313" key="2">
    <source>
        <dbReference type="EMBL" id="PYI19326.1"/>
    </source>
</evidence>
<gene>
    <name evidence="2" type="ORF">BO99DRAFT_402722</name>
</gene>